<keyword evidence="7" id="KW-0732">Signal</keyword>
<dbReference type="OrthoDB" id="9808891at2"/>
<dbReference type="InterPro" id="IPR001179">
    <property type="entry name" value="PPIase_FKBP_dom"/>
</dbReference>
<evidence type="ECO:0000256" key="3">
    <source>
        <dbReference type="ARBA" id="ARBA00023110"/>
    </source>
</evidence>
<evidence type="ECO:0000256" key="5">
    <source>
        <dbReference type="PROSITE-ProRule" id="PRU00277"/>
    </source>
</evidence>
<reference evidence="9 10" key="1">
    <citation type="submission" date="2017-07" db="EMBL/GenBank/DDBJ databases">
        <title>Draft Genome Sequences of Select Purple Nonsulfur Bacteria.</title>
        <authorList>
            <person name="Lasarre B."/>
            <person name="Mckinlay J.B."/>
        </authorList>
    </citation>
    <scope>NUCLEOTIDE SEQUENCE [LARGE SCALE GENOMIC DNA]</scope>
    <source>
        <strain evidence="9 10">DSM 11907</strain>
    </source>
</reference>
<dbReference type="FunFam" id="3.10.50.40:FF:000006">
    <property type="entry name" value="Peptidyl-prolyl cis-trans isomerase"/>
    <property type="match status" value="1"/>
</dbReference>
<organism evidence="9 10">
    <name type="scientific">Rhodoplanes elegans</name>
    <dbReference type="NCBI Taxonomy" id="29408"/>
    <lineage>
        <taxon>Bacteria</taxon>
        <taxon>Pseudomonadati</taxon>
        <taxon>Pseudomonadota</taxon>
        <taxon>Alphaproteobacteria</taxon>
        <taxon>Hyphomicrobiales</taxon>
        <taxon>Nitrobacteraceae</taxon>
        <taxon>Rhodoplanes</taxon>
    </lineage>
</organism>
<evidence type="ECO:0000256" key="6">
    <source>
        <dbReference type="RuleBase" id="RU003915"/>
    </source>
</evidence>
<dbReference type="EMBL" id="NPEU01000149">
    <property type="protein sequence ID" value="RAI37987.1"/>
    <property type="molecule type" value="Genomic_DNA"/>
</dbReference>
<evidence type="ECO:0000256" key="4">
    <source>
        <dbReference type="ARBA" id="ARBA00023235"/>
    </source>
</evidence>
<evidence type="ECO:0000256" key="2">
    <source>
        <dbReference type="ARBA" id="ARBA00006577"/>
    </source>
</evidence>
<feature type="chain" id="PRO_5016451863" description="Peptidyl-prolyl cis-trans isomerase" evidence="7">
    <location>
        <begin position="18"/>
        <end position="145"/>
    </location>
</feature>
<keyword evidence="10" id="KW-1185">Reference proteome</keyword>
<name>A0A327KHR6_9BRAD</name>
<comment type="caution">
    <text evidence="9">The sequence shown here is derived from an EMBL/GenBank/DDBJ whole genome shotgun (WGS) entry which is preliminary data.</text>
</comment>
<dbReference type="Gene3D" id="3.10.50.40">
    <property type="match status" value="1"/>
</dbReference>
<dbReference type="EC" id="5.2.1.8" evidence="6"/>
<dbReference type="RefSeq" id="WP_111357822.1">
    <property type="nucleotide sequence ID" value="NZ_NHSK01000310.1"/>
</dbReference>
<dbReference type="PROSITE" id="PS51257">
    <property type="entry name" value="PROKAR_LIPOPROTEIN"/>
    <property type="match status" value="1"/>
</dbReference>
<evidence type="ECO:0000259" key="8">
    <source>
        <dbReference type="PROSITE" id="PS50059"/>
    </source>
</evidence>
<sequence>MSRIRIALVLGTGLLLAACASGFDSPSPETAAAPAGGPAAGLEIQDLKVGTGAEARAGRRVRVNYTGKLTNGTTFDTSIGRAPFTFALGSGQVIKGWDQGVAGMKVGGKRKLTIPPELGYGPEGAPPKIPPNATLVFEVDLLDVE</sequence>
<dbReference type="PANTHER" id="PTHR43811">
    <property type="entry name" value="FKBP-TYPE PEPTIDYL-PROLYL CIS-TRANS ISOMERASE FKPA"/>
    <property type="match status" value="1"/>
</dbReference>
<accession>A0A327KHR6</accession>
<dbReference type="PANTHER" id="PTHR43811:SF19">
    <property type="entry name" value="39 KDA FK506-BINDING NUCLEAR PROTEIN"/>
    <property type="match status" value="1"/>
</dbReference>
<comment type="similarity">
    <text evidence="2 6">Belongs to the FKBP-type PPIase family.</text>
</comment>
<gene>
    <name evidence="9" type="ORF">CH338_14195</name>
</gene>
<evidence type="ECO:0000256" key="7">
    <source>
        <dbReference type="SAM" id="SignalP"/>
    </source>
</evidence>
<dbReference type="PROSITE" id="PS50059">
    <property type="entry name" value="FKBP_PPIASE"/>
    <property type="match status" value="1"/>
</dbReference>
<proteinExistence type="inferred from homology"/>
<keyword evidence="3 5" id="KW-0697">Rotamase</keyword>
<keyword evidence="4 5" id="KW-0413">Isomerase</keyword>
<evidence type="ECO:0000313" key="10">
    <source>
        <dbReference type="Proteomes" id="UP000248863"/>
    </source>
</evidence>
<dbReference type="Proteomes" id="UP000248863">
    <property type="component" value="Unassembled WGS sequence"/>
</dbReference>
<dbReference type="Pfam" id="PF00254">
    <property type="entry name" value="FKBP_C"/>
    <property type="match status" value="1"/>
</dbReference>
<dbReference type="InterPro" id="IPR046357">
    <property type="entry name" value="PPIase_dom_sf"/>
</dbReference>
<feature type="domain" description="PPIase FKBP-type" evidence="8">
    <location>
        <begin position="58"/>
        <end position="145"/>
    </location>
</feature>
<evidence type="ECO:0000256" key="1">
    <source>
        <dbReference type="ARBA" id="ARBA00000971"/>
    </source>
</evidence>
<protein>
    <recommendedName>
        <fullName evidence="6">Peptidyl-prolyl cis-trans isomerase</fullName>
        <ecNumber evidence="6">5.2.1.8</ecNumber>
    </recommendedName>
</protein>
<feature type="signal peptide" evidence="7">
    <location>
        <begin position="1"/>
        <end position="17"/>
    </location>
</feature>
<comment type="catalytic activity">
    <reaction evidence="1 5 6">
        <text>[protein]-peptidylproline (omega=180) = [protein]-peptidylproline (omega=0)</text>
        <dbReference type="Rhea" id="RHEA:16237"/>
        <dbReference type="Rhea" id="RHEA-COMP:10747"/>
        <dbReference type="Rhea" id="RHEA-COMP:10748"/>
        <dbReference type="ChEBI" id="CHEBI:83833"/>
        <dbReference type="ChEBI" id="CHEBI:83834"/>
        <dbReference type="EC" id="5.2.1.8"/>
    </reaction>
</comment>
<dbReference type="AlphaFoldDB" id="A0A327KHR6"/>
<dbReference type="GO" id="GO:0003755">
    <property type="term" value="F:peptidyl-prolyl cis-trans isomerase activity"/>
    <property type="evidence" value="ECO:0007669"/>
    <property type="project" value="UniProtKB-UniRule"/>
</dbReference>
<evidence type="ECO:0000313" key="9">
    <source>
        <dbReference type="EMBL" id="RAI37987.1"/>
    </source>
</evidence>
<dbReference type="SUPFAM" id="SSF54534">
    <property type="entry name" value="FKBP-like"/>
    <property type="match status" value="1"/>
</dbReference>